<dbReference type="EMBL" id="MLKD01000006">
    <property type="protein sequence ID" value="OQE25437.1"/>
    <property type="molecule type" value="Genomic_DNA"/>
</dbReference>
<proteinExistence type="predicted"/>
<gene>
    <name evidence="1" type="ORF">PENSTE_c006G01750</name>
</gene>
<organism evidence="1 2">
    <name type="scientific">Penicillium steckii</name>
    <dbReference type="NCBI Taxonomy" id="303698"/>
    <lineage>
        <taxon>Eukaryota</taxon>
        <taxon>Fungi</taxon>
        <taxon>Dikarya</taxon>
        <taxon>Ascomycota</taxon>
        <taxon>Pezizomycotina</taxon>
        <taxon>Eurotiomycetes</taxon>
        <taxon>Eurotiomycetidae</taxon>
        <taxon>Eurotiales</taxon>
        <taxon>Aspergillaceae</taxon>
        <taxon>Penicillium</taxon>
    </lineage>
</organism>
<comment type="caution">
    <text evidence="1">The sequence shown here is derived from an EMBL/GenBank/DDBJ whole genome shotgun (WGS) entry which is preliminary data.</text>
</comment>
<name>A0A1V6TGH3_9EURO</name>
<reference evidence="2" key="1">
    <citation type="journal article" date="2017" name="Nat. Microbiol.">
        <title>Global analysis of biosynthetic gene clusters reveals vast potential of secondary metabolite production in Penicillium species.</title>
        <authorList>
            <person name="Nielsen J.C."/>
            <person name="Grijseels S."/>
            <person name="Prigent S."/>
            <person name="Ji B."/>
            <person name="Dainat J."/>
            <person name="Nielsen K.F."/>
            <person name="Frisvad J.C."/>
            <person name="Workman M."/>
            <person name="Nielsen J."/>
        </authorList>
    </citation>
    <scope>NUCLEOTIDE SEQUENCE [LARGE SCALE GENOMIC DNA]</scope>
    <source>
        <strain evidence="2">IBT 24891</strain>
    </source>
</reference>
<evidence type="ECO:0000313" key="2">
    <source>
        <dbReference type="Proteomes" id="UP000191285"/>
    </source>
</evidence>
<accession>A0A1V6TGH3</accession>
<dbReference type="Proteomes" id="UP000191285">
    <property type="component" value="Unassembled WGS sequence"/>
</dbReference>
<keyword evidence="2" id="KW-1185">Reference proteome</keyword>
<evidence type="ECO:0000313" key="1">
    <source>
        <dbReference type="EMBL" id="OQE25437.1"/>
    </source>
</evidence>
<sequence length="150" mass="16844">MSGATTAVSAYPVALKSAYKALGTGWKRGFFANSVGRRATIGDRDGELVLPFELSEETTARIIHRYLSFGSSQEQKRYCYLASKTTFNRWYGLIPKARKPFGLLPLLNPRQTKKDREVDEKSSEWKALLLLRSGVDLGKSFRGYTGTPWS</sequence>
<protein>
    <submittedName>
        <fullName evidence="1">Uncharacterized protein</fullName>
    </submittedName>
</protein>
<dbReference type="AlphaFoldDB" id="A0A1V6TGH3"/>